<dbReference type="AlphaFoldDB" id="A0AA88YE17"/>
<dbReference type="InterPro" id="IPR009050">
    <property type="entry name" value="Globin-like_sf"/>
</dbReference>
<name>A0AA88YE17_PINIB</name>
<proteinExistence type="inferred from homology"/>
<dbReference type="Pfam" id="PF00852">
    <property type="entry name" value="Glyco_transf_10"/>
    <property type="match status" value="1"/>
</dbReference>
<dbReference type="InterPro" id="IPR031481">
    <property type="entry name" value="Glyco_tran_10_N"/>
</dbReference>
<keyword evidence="11" id="KW-0325">Glycoprotein</keyword>
<dbReference type="Gene3D" id="3.40.50.11660">
    <property type="entry name" value="Glycosyl transferase family 10, C-terminal domain"/>
    <property type="match status" value="1"/>
</dbReference>
<dbReference type="Proteomes" id="UP001186944">
    <property type="component" value="Unassembled WGS sequence"/>
</dbReference>
<sequence>MLILDCDMLVEERIVLDSQTEYIGQCRNQTSDNRCNVILFHGIKWWESSIIEKYDPFNNCPVQCDIITDVSKSATADVVIMQADTVTNESLPTKQANQIWVLSEYESPNNMKDANRPLVLKDVLDQYKRKFNWTMGYRRDADFVITHGRFVLRDTMDDNYSSRLDRLMETKKKTSTWFNSHCKTLSLRETYGDMLQNHTQLDIFGTCGKVLEDCSPEDLCNVLIQVLKEELGVDFTSESEEAWLVAMTTVCDVVASEMENMDNSS</sequence>
<dbReference type="EC" id="2.4.1.-" evidence="12"/>
<evidence type="ECO:0000256" key="12">
    <source>
        <dbReference type="RuleBase" id="RU003832"/>
    </source>
</evidence>
<keyword evidence="10" id="KW-0472">Membrane</keyword>
<comment type="subcellular location">
    <subcellularLocation>
        <location evidence="1">Golgi apparatus membrane</location>
        <topology evidence="1">Single-pass type II membrane protein</topology>
    </subcellularLocation>
    <subcellularLocation>
        <location evidence="12">Golgi apparatus</location>
        <location evidence="12">Golgi stack membrane</location>
        <topology evidence="12">Single-pass type II membrane protein</topology>
    </subcellularLocation>
</comment>
<evidence type="ECO:0000313" key="15">
    <source>
        <dbReference type="EMBL" id="KAK3103063.1"/>
    </source>
</evidence>
<dbReference type="SUPFAM" id="SSF46458">
    <property type="entry name" value="Globin-like"/>
    <property type="match status" value="1"/>
</dbReference>
<organism evidence="15 16">
    <name type="scientific">Pinctada imbricata</name>
    <name type="common">Atlantic pearl-oyster</name>
    <name type="synonym">Pinctada martensii</name>
    <dbReference type="NCBI Taxonomy" id="66713"/>
    <lineage>
        <taxon>Eukaryota</taxon>
        <taxon>Metazoa</taxon>
        <taxon>Spiralia</taxon>
        <taxon>Lophotrochozoa</taxon>
        <taxon>Mollusca</taxon>
        <taxon>Bivalvia</taxon>
        <taxon>Autobranchia</taxon>
        <taxon>Pteriomorphia</taxon>
        <taxon>Pterioida</taxon>
        <taxon>Pterioidea</taxon>
        <taxon>Pteriidae</taxon>
        <taxon>Pinctada</taxon>
    </lineage>
</organism>
<feature type="domain" description="Fucosyltransferase C-terminal" evidence="13">
    <location>
        <begin position="169"/>
        <end position="211"/>
    </location>
</feature>
<protein>
    <recommendedName>
        <fullName evidence="12">Fucosyltransferase</fullName>
        <ecNumber evidence="12">2.4.1.-</ecNumber>
    </recommendedName>
</protein>
<evidence type="ECO:0000259" key="14">
    <source>
        <dbReference type="Pfam" id="PF17039"/>
    </source>
</evidence>
<evidence type="ECO:0000256" key="4">
    <source>
        <dbReference type="ARBA" id="ARBA00022676"/>
    </source>
</evidence>
<gene>
    <name evidence="15" type="ORF">FSP39_016171</name>
</gene>
<comment type="similarity">
    <text evidence="3 12">Belongs to the glycosyltransferase 10 family.</text>
</comment>
<dbReference type="PANTHER" id="PTHR48438:SF1">
    <property type="entry name" value="ALPHA-(1,3)-FUCOSYLTRANSFERASE C-RELATED"/>
    <property type="match status" value="1"/>
</dbReference>
<dbReference type="EMBL" id="VSWD01000005">
    <property type="protein sequence ID" value="KAK3103063.1"/>
    <property type="molecule type" value="Genomic_DNA"/>
</dbReference>
<evidence type="ECO:0000256" key="6">
    <source>
        <dbReference type="ARBA" id="ARBA00022692"/>
    </source>
</evidence>
<evidence type="ECO:0000256" key="2">
    <source>
        <dbReference type="ARBA" id="ARBA00004922"/>
    </source>
</evidence>
<dbReference type="Pfam" id="PF17039">
    <property type="entry name" value="Glyco_tran_10_N"/>
    <property type="match status" value="1"/>
</dbReference>
<evidence type="ECO:0000256" key="8">
    <source>
        <dbReference type="ARBA" id="ARBA00022989"/>
    </source>
</evidence>
<dbReference type="InterPro" id="IPR001503">
    <property type="entry name" value="Glyco_trans_10"/>
</dbReference>
<evidence type="ECO:0000313" key="16">
    <source>
        <dbReference type="Proteomes" id="UP001186944"/>
    </source>
</evidence>
<keyword evidence="7" id="KW-0735">Signal-anchor</keyword>
<feature type="domain" description="Fucosyltransferase N-terminal" evidence="14">
    <location>
        <begin position="52"/>
        <end position="147"/>
    </location>
</feature>
<keyword evidence="9 12" id="KW-0333">Golgi apparatus</keyword>
<evidence type="ECO:0000259" key="13">
    <source>
        <dbReference type="Pfam" id="PF00852"/>
    </source>
</evidence>
<comment type="caution">
    <text evidence="15">The sequence shown here is derived from an EMBL/GenBank/DDBJ whole genome shotgun (WGS) entry which is preliminary data.</text>
</comment>
<dbReference type="PANTHER" id="PTHR48438">
    <property type="entry name" value="ALPHA-(1,3)-FUCOSYLTRANSFERASE C-RELATED"/>
    <property type="match status" value="1"/>
</dbReference>
<evidence type="ECO:0000256" key="10">
    <source>
        <dbReference type="ARBA" id="ARBA00023136"/>
    </source>
</evidence>
<dbReference type="GO" id="GO:0000139">
    <property type="term" value="C:Golgi membrane"/>
    <property type="evidence" value="ECO:0007669"/>
    <property type="project" value="UniProtKB-SubCell"/>
</dbReference>
<evidence type="ECO:0000256" key="11">
    <source>
        <dbReference type="ARBA" id="ARBA00023180"/>
    </source>
</evidence>
<dbReference type="InterPro" id="IPR038577">
    <property type="entry name" value="GT10-like_C_sf"/>
</dbReference>
<dbReference type="GO" id="GO:0032580">
    <property type="term" value="C:Golgi cisterna membrane"/>
    <property type="evidence" value="ECO:0007669"/>
    <property type="project" value="UniProtKB-SubCell"/>
</dbReference>
<evidence type="ECO:0000256" key="7">
    <source>
        <dbReference type="ARBA" id="ARBA00022968"/>
    </source>
</evidence>
<comment type="pathway">
    <text evidence="2">Protein modification; protein glycosylation.</text>
</comment>
<dbReference type="SUPFAM" id="SSF53756">
    <property type="entry name" value="UDP-Glycosyltransferase/glycogen phosphorylase"/>
    <property type="match status" value="1"/>
</dbReference>
<reference evidence="15" key="1">
    <citation type="submission" date="2019-08" db="EMBL/GenBank/DDBJ databases">
        <title>The improved chromosome-level genome for the pearl oyster Pinctada fucata martensii using PacBio sequencing and Hi-C.</title>
        <authorList>
            <person name="Zheng Z."/>
        </authorList>
    </citation>
    <scope>NUCLEOTIDE SEQUENCE</scope>
    <source>
        <strain evidence="15">ZZ-2019</strain>
        <tissue evidence="15">Adductor muscle</tissue>
    </source>
</reference>
<keyword evidence="4 12" id="KW-0328">Glycosyltransferase</keyword>
<evidence type="ECO:0000256" key="1">
    <source>
        <dbReference type="ARBA" id="ARBA00004323"/>
    </source>
</evidence>
<dbReference type="InterPro" id="IPR055270">
    <property type="entry name" value="Glyco_tran_10_C"/>
</dbReference>
<evidence type="ECO:0000256" key="9">
    <source>
        <dbReference type="ARBA" id="ARBA00023034"/>
    </source>
</evidence>
<keyword evidence="5 12" id="KW-0808">Transferase</keyword>
<keyword evidence="8" id="KW-1133">Transmembrane helix</keyword>
<evidence type="ECO:0000256" key="3">
    <source>
        <dbReference type="ARBA" id="ARBA00008919"/>
    </source>
</evidence>
<accession>A0AA88YE17</accession>
<dbReference type="GO" id="GO:0008417">
    <property type="term" value="F:fucosyltransferase activity"/>
    <property type="evidence" value="ECO:0007669"/>
    <property type="project" value="InterPro"/>
</dbReference>
<keyword evidence="16" id="KW-1185">Reference proteome</keyword>
<keyword evidence="6 12" id="KW-0812">Transmembrane</keyword>
<evidence type="ECO:0000256" key="5">
    <source>
        <dbReference type="ARBA" id="ARBA00022679"/>
    </source>
</evidence>